<dbReference type="InterPro" id="IPR041468">
    <property type="entry name" value="HTH_ParB/Spo0J"/>
</dbReference>
<dbReference type="GO" id="GO:0045881">
    <property type="term" value="P:positive regulation of sporulation resulting in formation of a cellular spore"/>
    <property type="evidence" value="ECO:0007669"/>
    <property type="project" value="TreeGrafter"/>
</dbReference>
<keyword evidence="6" id="KW-1185">Reference proteome</keyword>
<dbReference type="SMART" id="SM00470">
    <property type="entry name" value="ParB"/>
    <property type="match status" value="1"/>
</dbReference>
<dbReference type="Pfam" id="PF02195">
    <property type="entry name" value="ParB_N"/>
    <property type="match status" value="1"/>
</dbReference>
<dbReference type="SUPFAM" id="SSF110849">
    <property type="entry name" value="ParB/Sulfiredoxin"/>
    <property type="match status" value="1"/>
</dbReference>
<name>A0A1I2CWP5_9FIRM</name>
<evidence type="ECO:0000256" key="3">
    <source>
        <dbReference type="ARBA" id="ARBA00023125"/>
    </source>
</evidence>
<dbReference type="NCBIfam" id="TIGR00180">
    <property type="entry name" value="parB_part"/>
    <property type="match status" value="1"/>
</dbReference>
<dbReference type="Pfam" id="PF17762">
    <property type="entry name" value="HTH_ParB"/>
    <property type="match status" value="1"/>
</dbReference>
<dbReference type="GO" id="GO:0003677">
    <property type="term" value="F:DNA binding"/>
    <property type="evidence" value="ECO:0007669"/>
    <property type="project" value="UniProtKB-KW"/>
</dbReference>
<dbReference type="CDD" id="cd16393">
    <property type="entry name" value="SPO0J_N"/>
    <property type="match status" value="1"/>
</dbReference>
<dbReference type="Proteomes" id="UP000198896">
    <property type="component" value="Unassembled WGS sequence"/>
</dbReference>
<evidence type="ECO:0000256" key="1">
    <source>
        <dbReference type="ARBA" id="ARBA00004453"/>
    </source>
</evidence>
<evidence type="ECO:0000313" key="6">
    <source>
        <dbReference type="Proteomes" id="UP000198896"/>
    </source>
</evidence>
<dbReference type="PANTHER" id="PTHR33375">
    <property type="entry name" value="CHROMOSOME-PARTITIONING PROTEIN PARB-RELATED"/>
    <property type="match status" value="1"/>
</dbReference>
<dbReference type="RefSeq" id="WP_218149566.1">
    <property type="nucleotide sequence ID" value="NZ_FONL01000015.1"/>
</dbReference>
<feature type="domain" description="ParB-like N-terminal" evidence="4">
    <location>
        <begin position="27"/>
        <end position="117"/>
    </location>
</feature>
<dbReference type="InterPro" id="IPR003115">
    <property type="entry name" value="ParB_N"/>
</dbReference>
<dbReference type="Gene3D" id="1.10.10.2830">
    <property type="match status" value="1"/>
</dbReference>
<dbReference type="GO" id="GO:0009295">
    <property type="term" value="C:nucleoid"/>
    <property type="evidence" value="ECO:0007669"/>
    <property type="project" value="UniProtKB-SubCell"/>
</dbReference>
<dbReference type="FunFam" id="1.10.10.2830:FF:000001">
    <property type="entry name" value="Chromosome partitioning protein ParB"/>
    <property type="match status" value="1"/>
</dbReference>
<dbReference type="PANTHER" id="PTHR33375:SF8">
    <property type="entry name" value="NUCLEOID OCCLUSION PROTEIN"/>
    <property type="match status" value="1"/>
</dbReference>
<sequence length="292" mass="33066">MQDGFNDLNVETLKTDNLQKATDVQVLHIPLSKIVPNPYQPRKEFESEALSELADSIRQYGVLQPLLVAPGKGDTYILIAGERRLRASTMAGLGTVPVIVSEYTTQQIAEIALIENLQRKDLHYLEEAEGYEKLVNTFHLTQESMAIRVGKKQSTIANKLRLLCLPSPVRKKLHDSDLTERHARVLLKLENEDLQKAVLQKVLKGHLNVRQTEALVEKTLKEAGKLNQKKPRFVIVNDVRIYLNSIKEIMETVKTSGIPSSMEQEMDGDDVVVTLRIKNVKKRKDPNVIKLF</sequence>
<gene>
    <name evidence="5" type="ORF">SAMN05216245_11522</name>
</gene>
<organism evidence="5 6">
    <name type="scientific">Succiniclasticum ruminis DSM 9236</name>
    <dbReference type="NCBI Taxonomy" id="1123323"/>
    <lineage>
        <taxon>Bacteria</taxon>
        <taxon>Bacillati</taxon>
        <taxon>Bacillota</taxon>
        <taxon>Negativicutes</taxon>
        <taxon>Acidaminococcales</taxon>
        <taxon>Acidaminococcaceae</taxon>
        <taxon>Succiniclasticum</taxon>
    </lineage>
</organism>
<protein>
    <submittedName>
        <fullName evidence="5">ParB family protein</fullName>
    </submittedName>
</protein>
<dbReference type="AlphaFoldDB" id="A0A1I2CWP5"/>
<proteinExistence type="inferred from homology"/>
<evidence type="ECO:0000259" key="4">
    <source>
        <dbReference type="SMART" id="SM00470"/>
    </source>
</evidence>
<dbReference type="FunFam" id="3.90.1530.30:FF:000001">
    <property type="entry name" value="Chromosome partitioning protein ParB"/>
    <property type="match status" value="1"/>
</dbReference>
<dbReference type="GO" id="GO:0005694">
    <property type="term" value="C:chromosome"/>
    <property type="evidence" value="ECO:0007669"/>
    <property type="project" value="TreeGrafter"/>
</dbReference>
<comment type="similarity">
    <text evidence="2">Belongs to the ParB family.</text>
</comment>
<comment type="subcellular location">
    <subcellularLocation>
        <location evidence="1">Cytoplasm</location>
        <location evidence="1">Nucleoid</location>
    </subcellularLocation>
</comment>
<dbReference type="InterPro" id="IPR004437">
    <property type="entry name" value="ParB/RepB/Spo0J"/>
</dbReference>
<reference evidence="5 6" key="1">
    <citation type="submission" date="2016-10" db="EMBL/GenBank/DDBJ databases">
        <authorList>
            <person name="de Groot N.N."/>
        </authorList>
    </citation>
    <scope>NUCLEOTIDE SEQUENCE [LARGE SCALE GENOMIC DNA]</scope>
    <source>
        <strain evidence="5 6">DSM 9236</strain>
    </source>
</reference>
<dbReference type="EMBL" id="FONL01000015">
    <property type="protein sequence ID" value="SFE72699.1"/>
    <property type="molecule type" value="Genomic_DNA"/>
</dbReference>
<dbReference type="STRING" id="1123323.SAMN05216245_11522"/>
<dbReference type="GO" id="GO:0007059">
    <property type="term" value="P:chromosome segregation"/>
    <property type="evidence" value="ECO:0007669"/>
    <property type="project" value="TreeGrafter"/>
</dbReference>
<accession>A0A1I2CWP5</accession>
<evidence type="ECO:0000256" key="2">
    <source>
        <dbReference type="ARBA" id="ARBA00006295"/>
    </source>
</evidence>
<dbReference type="InterPro" id="IPR036086">
    <property type="entry name" value="ParB/Sulfiredoxin_sf"/>
</dbReference>
<dbReference type="InterPro" id="IPR050336">
    <property type="entry name" value="Chromosome_partition/occlusion"/>
</dbReference>
<keyword evidence="3" id="KW-0238">DNA-binding</keyword>
<dbReference type="Gene3D" id="3.90.1530.30">
    <property type="match status" value="1"/>
</dbReference>
<evidence type="ECO:0000313" key="5">
    <source>
        <dbReference type="EMBL" id="SFE72699.1"/>
    </source>
</evidence>